<gene>
    <name evidence="2" type="ORF">KTQ36_00870</name>
</gene>
<dbReference type="EMBL" id="JAHVAH010000001">
    <property type="protein sequence ID" value="MBW0143844.1"/>
    <property type="molecule type" value="Genomic_DNA"/>
</dbReference>
<comment type="caution">
    <text evidence="2">The sequence shown here is derived from an EMBL/GenBank/DDBJ whole genome shotgun (WGS) entry which is preliminary data.</text>
</comment>
<dbReference type="Pfam" id="PF12146">
    <property type="entry name" value="Hydrolase_4"/>
    <property type="match status" value="1"/>
</dbReference>
<evidence type="ECO:0000259" key="1">
    <source>
        <dbReference type="Pfam" id="PF12146"/>
    </source>
</evidence>
<dbReference type="InterPro" id="IPR053145">
    <property type="entry name" value="AB_hydrolase_Est10"/>
</dbReference>
<accession>A0ABS6V2T8</accession>
<protein>
    <submittedName>
        <fullName evidence="2">Lysophospholipase</fullName>
    </submittedName>
</protein>
<evidence type="ECO:0000313" key="2">
    <source>
        <dbReference type="EMBL" id="MBW0143844.1"/>
    </source>
</evidence>
<evidence type="ECO:0000313" key="3">
    <source>
        <dbReference type="Proteomes" id="UP000698028"/>
    </source>
</evidence>
<name>A0ABS6V2T8_9SPHN</name>
<dbReference type="PANTHER" id="PTHR43265">
    <property type="entry name" value="ESTERASE ESTD"/>
    <property type="match status" value="1"/>
</dbReference>
<reference evidence="2 3" key="1">
    <citation type="submission" date="2021-07" db="EMBL/GenBank/DDBJ databases">
        <title>The draft genome sequence of Sphingomicrobium sp. B8.</title>
        <authorList>
            <person name="Mu L."/>
        </authorList>
    </citation>
    <scope>NUCLEOTIDE SEQUENCE [LARGE SCALE GENOMIC DNA]</scope>
    <source>
        <strain evidence="2 3">B8</strain>
    </source>
</reference>
<organism evidence="2 3">
    <name type="scientific">Sphingomicrobium clamense</name>
    <dbReference type="NCBI Taxonomy" id="2851013"/>
    <lineage>
        <taxon>Bacteria</taxon>
        <taxon>Pseudomonadati</taxon>
        <taxon>Pseudomonadota</taxon>
        <taxon>Alphaproteobacteria</taxon>
        <taxon>Sphingomonadales</taxon>
        <taxon>Sphingomonadaceae</taxon>
        <taxon>Sphingomicrobium</taxon>
    </lineage>
</organism>
<feature type="domain" description="Serine aminopeptidase S33" evidence="1">
    <location>
        <begin position="64"/>
        <end position="188"/>
    </location>
</feature>
<proteinExistence type="predicted"/>
<dbReference type="InterPro" id="IPR022742">
    <property type="entry name" value="Hydrolase_4"/>
</dbReference>
<dbReference type="PANTHER" id="PTHR43265:SF1">
    <property type="entry name" value="ESTERASE ESTD"/>
    <property type="match status" value="1"/>
</dbReference>
<keyword evidence="3" id="KW-1185">Reference proteome</keyword>
<dbReference type="Proteomes" id="UP000698028">
    <property type="component" value="Unassembled WGS sequence"/>
</dbReference>
<dbReference type="RefSeq" id="WP_218631899.1">
    <property type="nucleotide sequence ID" value="NZ_JAHVAH010000001.1"/>
</dbReference>
<sequence length="309" mass="32295">MISTILLSLAASTLDPIEVTIPGPEGDLAGTLVQPDEDGPAMILIPGSGPTDRNGDNPMGVKGKMYRQLADGLAAQGISTLLIDKRGMFGSADAVPNANAVTFGDYVTDVRGWMGLLEERGAECVWLAGHSEGSTVALLAAQDATGICGLVLISGAGSAILDIMRGQLARQLPPAMLESIDTAFAELKAGRTFDPEILPGPLHAMFGEDLQRFMISGYTLDPVGLLSNVDLPVIIVQGEEDLQVAVSEAEKLHAAAPESTLVLLDRVNHALKPVEPGEMAANVASYGDEGLAIDPRVAEMIAGYINAER</sequence>